<evidence type="ECO:0000313" key="3">
    <source>
        <dbReference type="Proteomes" id="UP000603295"/>
    </source>
</evidence>
<feature type="transmembrane region" description="Helical" evidence="1">
    <location>
        <begin position="12"/>
        <end position="41"/>
    </location>
</feature>
<accession>A0ABQ2C351</accession>
<keyword evidence="1" id="KW-0472">Membrane</keyword>
<proteinExistence type="predicted"/>
<keyword evidence="1" id="KW-0812">Transmembrane</keyword>
<protein>
    <submittedName>
        <fullName evidence="2">Uncharacterized protein</fullName>
    </submittedName>
</protein>
<evidence type="ECO:0000256" key="1">
    <source>
        <dbReference type="SAM" id="Phobius"/>
    </source>
</evidence>
<keyword evidence="1" id="KW-1133">Transmembrane helix</keyword>
<keyword evidence="3" id="KW-1185">Reference proteome</keyword>
<dbReference type="RefSeq" id="WP_153711022.1">
    <property type="nucleotide sequence ID" value="NZ_BMDS01000002.1"/>
</dbReference>
<dbReference type="Proteomes" id="UP000603295">
    <property type="component" value="Unassembled WGS sequence"/>
</dbReference>
<comment type="caution">
    <text evidence="2">The sequence shown here is derived from an EMBL/GenBank/DDBJ whole genome shotgun (WGS) entry which is preliminary data.</text>
</comment>
<reference evidence="3" key="1">
    <citation type="journal article" date="2019" name="Int. J. Syst. Evol. Microbiol.">
        <title>The Global Catalogue of Microorganisms (GCM) 10K type strain sequencing project: providing services to taxonomists for standard genome sequencing and annotation.</title>
        <authorList>
            <consortium name="The Broad Institute Genomics Platform"/>
            <consortium name="The Broad Institute Genome Sequencing Center for Infectious Disease"/>
            <person name="Wu L."/>
            <person name="Ma J."/>
        </authorList>
    </citation>
    <scope>NUCLEOTIDE SEQUENCE [LARGE SCALE GENOMIC DNA]</scope>
    <source>
        <strain evidence="3">CCM 8609</strain>
    </source>
</reference>
<evidence type="ECO:0000313" key="2">
    <source>
        <dbReference type="EMBL" id="GGI62810.1"/>
    </source>
</evidence>
<sequence length="48" mass="5206">MGKIIGNACAYVAMIAVILAVLAVSLIALGFLCWLAFFIWAHVFAFFV</sequence>
<name>A0ABQ2C351_9LACO</name>
<organism evidence="2 3">
    <name type="scientific">Limosilactobacillus caviae</name>
    <dbReference type="NCBI Taxonomy" id="1769424"/>
    <lineage>
        <taxon>Bacteria</taxon>
        <taxon>Bacillati</taxon>
        <taxon>Bacillota</taxon>
        <taxon>Bacilli</taxon>
        <taxon>Lactobacillales</taxon>
        <taxon>Lactobacillaceae</taxon>
        <taxon>Limosilactobacillus</taxon>
    </lineage>
</organism>
<dbReference type="EMBL" id="BMDS01000002">
    <property type="protein sequence ID" value="GGI62810.1"/>
    <property type="molecule type" value="Genomic_DNA"/>
</dbReference>
<gene>
    <name evidence="2" type="ORF">GCM10011459_06440</name>
</gene>